<gene>
    <name evidence="2" type="ORF">LPLAT_LOCUS3366</name>
</gene>
<dbReference type="EMBL" id="OZ034835">
    <property type="protein sequence ID" value="CAL1677343.1"/>
    <property type="molecule type" value="Genomic_DNA"/>
</dbReference>
<feature type="region of interest" description="Disordered" evidence="1">
    <location>
        <begin position="100"/>
        <end position="146"/>
    </location>
</feature>
<sequence length="146" mass="16891">MKKLRKRREPATRPNALIIRMEDKKKYSEMLKRVKKDVPRDQVGDCVDKIRKTITGDMLIVLTKENTDKAPGLQKAIADLLGEEAQVVSKVQEEDLEIKDLDKTTTNEKRSSKRYKTQLERTAKSQRTRSSLCGRRTREPKLPPLD</sequence>
<feature type="compositionally biased region" description="Basic and acidic residues" evidence="1">
    <location>
        <begin position="100"/>
        <end position="110"/>
    </location>
</feature>
<dbReference type="AlphaFoldDB" id="A0AAV2NBJ2"/>
<evidence type="ECO:0000313" key="3">
    <source>
        <dbReference type="Proteomes" id="UP001497644"/>
    </source>
</evidence>
<proteinExistence type="predicted"/>
<feature type="compositionally biased region" description="Basic and acidic residues" evidence="1">
    <location>
        <begin position="136"/>
        <end position="146"/>
    </location>
</feature>
<name>A0AAV2NBJ2_9HYME</name>
<keyword evidence="3" id="KW-1185">Reference proteome</keyword>
<organism evidence="2 3">
    <name type="scientific">Lasius platythorax</name>
    <dbReference type="NCBI Taxonomy" id="488582"/>
    <lineage>
        <taxon>Eukaryota</taxon>
        <taxon>Metazoa</taxon>
        <taxon>Ecdysozoa</taxon>
        <taxon>Arthropoda</taxon>
        <taxon>Hexapoda</taxon>
        <taxon>Insecta</taxon>
        <taxon>Pterygota</taxon>
        <taxon>Neoptera</taxon>
        <taxon>Endopterygota</taxon>
        <taxon>Hymenoptera</taxon>
        <taxon>Apocrita</taxon>
        <taxon>Aculeata</taxon>
        <taxon>Formicoidea</taxon>
        <taxon>Formicidae</taxon>
        <taxon>Formicinae</taxon>
        <taxon>Lasius</taxon>
        <taxon>Lasius</taxon>
    </lineage>
</organism>
<reference evidence="2" key="1">
    <citation type="submission" date="2024-04" db="EMBL/GenBank/DDBJ databases">
        <authorList>
            <consortium name="Molecular Ecology Group"/>
        </authorList>
    </citation>
    <scope>NUCLEOTIDE SEQUENCE</scope>
</reference>
<evidence type="ECO:0000256" key="1">
    <source>
        <dbReference type="SAM" id="MobiDB-lite"/>
    </source>
</evidence>
<dbReference type="Proteomes" id="UP001497644">
    <property type="component" value="Chromosome 12"/>
</dbReference>
<protein>
    <submittedName>
        <fullName evidence="2">Uncharacterized protein</fullName>
    </submittedName>
</protein>
<accession>A0AAV2NBJ2</accession>
<evidence type="ECO:0000313" key="2">
    <source>
        <dbReference type="EMBL" id="CAL1677343.1"/>
    </source>
</evidence>